<protein>
    <recommendedName>
        <fullName evidence="10">Thiamine-phosphate synthase</fullName>
        <shortName evidence="10">TP synthase</shortName>
        <shortName evidence="10">TPS</shortName>
        <ecNumber evidence="10">2.5.1.3</ecNumber>
    </recommendedName>
    <alternativeName>
        <fullName evidence="10">Thiamine-phosphate pyrophosphorylase</fullName>
        <shortName evidence="10">TMP pyrophosphorylase</shortName>
        <shortName evidence="10">TMP-PPase</shortName>
    </alternativeName>
</protein>
<feature type="binding site" evidence="10">
    <location>
        <position position="132"/>
    </location>
    <ligand>
        <name>4-amino-2-methyl-5-(diphosphooxymethyl)pyrimidine</name>
        <dbReference type="ChEBI" id="CHEBI:57841"/>
    </ligand>
</feature>
<evidence type="ECO:0000256" key="3">
    <source>
        <dbReference type="ARBA" id="ARBA00022679"/>
    </source>
</evidence>
<dbReference type="HAMAP" id="MF_00097">
    <property type="entry name" value="TMP_synthase"/>
    <property type="match status" value="1"/>
</dbReference>
<feature type="binding site" evidence="10">
    <location>
        <begin position="234"/>
        <end position="235"/>
    </location>
    <ligand>
        <name>2-[(2R,5Z)-2-carboxy-4-methylthiazol-5(2H)-ylidene]ethyl phosphate</name>
        <dbReference type="ChEBI" id="CHEBI:62899"/>
    </ligand>
</feature>
<dbReference type="Proteomes" id="UP001560293">
    <property type="component" value="Unassembled WGS sequence"/>
</dbReference>
<dbReference type="Gene3D" id="3.20.20.70">
    <property type="entry name" value="Aldolase class I"/>
    <property type="match status" value="1"/>
</dbReference>
<feature type="binding site" evidence="10">
    <location>
        <position position="95"/>
    </location>
    <ligand>
        <name>Mg(2+)</name>
        <dbReference type="ChEBI" id="CHEBI:18420"/>
    </ligand>
</feature>
<accession>A0ABV3YFR8</accession>
<evidence type="ECO:0000256" key="9">
    <source>
        <dbReference type="ARBA" id="ARBA00047883"/>
    </source>
</evidence>
<reference evidence="13" key="1">
    <citation type="submission" date="2024-07" db="EMBL/GenBank/DDBJ databases">
        <title>Pseudomonas strain that inhibits Aeromonas fish pathogens.</title>
        <authorList>
            <person name="Wildschutte H."/>
        </authorList>
    </citation>
    <scope>NUCLEOTIDE SEQUENCE [LARGE SCALE GENOMIC DNA]</scope>
    <source>
        <strain evidence="13">n60</strain>
    </source>
</reference>
<evidence type="ECO:0000256" key="8">
    <source>
        <dbReference type="ARBA" id="ARBA00047851"/>
    </source>
</evidence>
<keyword evidence="3 10" id="KW-0808">Transferase</keyword>
<evidence type="ECO:0000256" key="6">
    <source>
        <dbReference type="ARBA" id="ARBA00022977"/>
    </source>
</evidence>
<dbReference type="RefSeq" id="WP_061229957.1">
    <property type="nucleotide sequence ID" value="NZ_JALXVY010000053.1"/>
</dbReference>
<feature type="binding site" evidence="10">
    <location>
        <position position="94"/>
    </location>
    <ligand>
        <name>4-amino-2-methyl-5-(diphosphooxymethyl)pyrimidine</name>
        <dbReference type="ChEBI" id="CHEBI:57841"/>
    </ligand>
</feature>
<dbReference type="InterPro" id="IPR022998">
    <property type="entry name" value="ThiamineP_synth_TenI"/>
</dbReference>
<dbReference type="InterPro" id="IPR013785">
    <property type="entry name" value="Aldolase_TIM"/>
</dbReference>
<comment type="catalytic activity">
    <reaction evidence="7 10">
        <text>4-methyl-5-(2-phosphooxyethyl)-thiazole + 4-amino-2-methyl-5-(diphosphooxymethyl)pyrimidine + H(+) = thiamine phosphate + diphosphate</text>
        <dbReference type="Rhea" id="RHEA:22328"/>
        <dbReference type="ChEBI" id="CHEBI:15378"/>
        <dbReference type="ChEBI" id="CHEBI:33019"/>
        <dbReference type="ChEBI" id="CHEBI:37575"/>
        <dbReference type="ChEBI" id="CHEBI:57841"/>
        <dbReference type="ChEBI" id="CHEBI:58296"/>
        <dbReference type="EC" id="2.5.1.3"/>
    </reaction>
</comment>
<dbReference type="CDD" id="cd00564">
    <property type="entry name" value="TMP_TenI"/>
    <property type="match status" value="1"/>
</dbReference>
<keyword evidence="5 10" id="KW-0460">Magnesium</keyword>
<sequence length="267" mass="26987">MSDARPDRAVGEAQRDRGAGVDWRLYLVTDPHLGGGRDAVPGIAYEAVLGGVGVVQVRDKEGDDDEFAIHAVAVAEAVARACTETGRVVPVFVNDRLDVARELGLHLHVGQRDIPFARARSAMPDHLMVGLSIESDAQLGAALAGPGPVPDVIGVSPVWATATKTDTAAALGPEGADRLARAAHAHRSGGGGVREADGGVGGAAGGVRAVGIGGVTPATVARLAATELDGICVVSAIMAAPDPRAAAAELIARWEAGKSLPPKGEPA</sequence>
<feature type="binding site" evidence="10">
    <location>
        <position position="113"/>
    </location>
    <ligand>
        <name>Mg(2+)</name>
        <dbReference type="ChEBI" id="CHEBI:18420"/>
    </ligand>
</feature>
<dbReference type="Pfam" id="PF02581">
    <property type="entry name" value="TMP-TENI"/>
    <property type="match status" value="1"/>
</dbReference>
<comment type="catalytic activity">
    <reaction evidence="9 10">
        <text>2-[(2R,5Z)-2-carboxy-4-methylthiazol-5(2H)-ylidene]ethyl phosphate + 4-amino-2-methyl-5-(diphosphooxymethyl)pyrimidine + 2 H(+) = thiamine phosphate + CO2 + diphosphate</text>
        <dbReference type="Rhea" id="RHEA:47844"/>
        <dbReference type="ChEBI" id="CHEBI:15378"/>
        <dbReference type="ChEBI" id="CHEBI:16526"/>
        <dbReference type="ChEBI" id="CHEBI:33019"/>
        <dbReference type="ChEBI" id="CHEBI:37575"/>
        <dbReference type="ChEBI" id="CHEBI:57841"/>
        <dbReference type="ChEBI" id="CHEBI:62899"/>
        <dbReference type="EC" id="2.5.1.3"/>
    </reaction>
</comment>
<dbReference type="EMBL" id="JBFTEZ010000002">
    <property type="protein sequence ID" value="MEX6463723.1"/>
    <property type="molecule type" value="Genomic_DNA"/>
</dbReference>
<comment type="catalytic activity">
    <reaction evidence="8 10">
        <text>2-(2-carboxy-4-methylthiazol-5-yl)ethyl phosphate + 4-amino-2-methyl-5-(diphosphooxymethyl)pyrimidine + 2 H(+) = thiamine phosphate + CO2 + diphosphate</text>
        <dbReference type="Rhea" id="RHEA:47848"/>
        <dbReference type="ChEBI" id="CHEBI:15378"/>
        <dbReference type="ChEBI" id="CHEBI:16526"/>
        <dbReference type="ChEBI" id="CHEBI:33019"/>
        <dbReference type="ChEBI" id="CHEBI:37575"/>
        <dbReference type="ChEBI" id="CHEBI:57841"/>
        <dbReference type="ChEBI" id="CHEBI:62890"/>
        <dbReference type="EC" id="2.5.1.3"/>
    </reaction>
</comment>
<keyword evidence="13" id="KW-1185">Reference proteome</keyword>
<comment type="similarity">
    <text evidence="10">Belongs to the thiamine-phosphate synthase family.</text>
</comment>
<feature type="binding site" evidence="10">
    <location>
        <begin position="56"/>
        <end position="60"/>
    </location>
    <ligand>
        <name>4-amino-2-methyl-5-(diphosphooxymethyl)pyrimidine</name>
        <dbReference type="ChEBI" id="CHEBI:57841"/>
    </ligand>
</feature>
<dbReference type="PANTHER" id="PTHR20857:SF23">
    <property type="entry name" value="THIAMINE BIOSYNTHETIC BIFUNCTIONAL ENZYME"/>
    <property type="match status" value="1"/>
</dbReference>
<evidence type="ECO:0000313" key="12">
    <source>
        <dbReference type="EMBL" id="MEX6463723.1"/>
    </source>
</evidence>
<comment type="pathway">
    <text evidence="2 10">Cofactor biosynthesis; thiamine diphosphate biosynthesis; thiamine phosphate from 4-amino-2-methyl-5-diphosphomethylpyrimidine and 4-methyl-5-(2-phosphoethyl)-thiazole: step 1/1.</text>
</comment>
<organism evidence="12 13">
    <name type="scientific">Dietzia cinnamea</name>
    <dbReference type="NCBI Taxonomy" id="321318"/>
    <lineage>
        <taxon>Bacteria</taxon>
        <taxon>Bacillati</taxon>
        <taxon>Actinomycetota</taxon>
        <taxon>Actinomycetes</taxon>
        <taxon>Mycobacteriales</taxon>
        <taxon>Dietziaceae</taxon>
        <taxon>Dietzia</taxon>
    </lineage>
</organism>
<evidence type="ECO:0000259" key="11">
    <source>
        <dbReference type="Pfam" id="PF02581"/>
    </source>
</evidence>
<comment type="cofactor">
    <cofactor evidence="10">
        <name>Mg(2+)</name>
        <dbReference type="ChEBI" id="CHEBI:18420"/>
    </cofactor>
    <text evidence="10">Binds 1 Mg(2+) ion per subunit.</text>
</comment>
<feature type="binding site" evidence="10">
    <location>
        <begin position="161"/>
        <end position="163"/>
    </location>
    <ligand>
        <name>2-[(2R,5Z)-2-carboxy-4-methylthiazol-5(2H)-ylidene]ethyl phosphate</name>
        <dbReference type="ChEBI" id="CHEBI:62899"/>
    </ligand>
</feature>
<evidence type="ECO:0000256" key="5">
    <source>
        <dbReference type="ARBA" id="ARBA00022842"/>
    </source>
</evidence>
<evidence type="ECO:0000256" key="7">
    <source>
        <dbReference type="ARBA" id="ARBA00047334"/>
    </source>
</evidence>
<keyword evidence="4 10" id="KW-0479">Metal-binding</keyword>
<proteinExistence type="inferred from homology"/>
<name>A0ABV3YFR8_9ACTN</name>
<evidence type="ECO:0000256" key="10">
    <source>
        <dbReference type="HAMAP-Rule" id="MF_00097"/>
    </source>
</evidence>
<dbReference type="PANTHER" id="PTHR20857">
    <property type="entry name" value="THIAMINE-PHOSPHATE PYROPHOSPHORYLASE"/>
    <property type="match status" value="1"/>
</dbReference>
<dbReference type="SUPFAM" id="SSF51391">
    <property type="entry name" value="Thiamin phosphate synthase"/>
    <property type="match status" value="1"/>
</dbReference>
<dbReference type="InterPro" id="IPR036206">
    <property type="entry name" value="ThiamineP_synth_sf"/>
</dbReference>
<evidence type="ECO:0000256" key="2">
    <source>
        <dbReference type="ARBA" id="ARBA00005165"/>
    </source>
</evidence>
<evidence type="ECO:0000256" key="1">
    <source>
        <dbReference type="ARBA" id="ARBA00003814"/>
    </source>
</evidence>
<keyword evidence="6 10" id="KW-0784">Thiamine biosynthesis</keyword>
<dbReference type="InterPro" id="IPR034291">
    <property type="entry name" value="TMP_synthase"/>
</dbReference>
<dbReference type="EC" id="2.5.1.3" evidence="10"/>
<feature type="binding site" evidence="10">
    <location>
        <position position="164"/>
    </location>
    <ligand>
        <name>4-amino-2-methyl-5-(diphosphooxymethyl)pyrimidine</name>
        <dbReference type="ChEBI" id="CHEBI:57841"/>
    </ligand>
</feature>
<gene>
    <name evidence="10" type="primary">thiE</name>
    <name evidence="12" type="ORF">AB6N35_05020</name>
</gene>
<feature type="binding site" evidence="10">
    <location>
        <position position="214"/>
    </location>
    <ligand>
        <name>2-[(2R,5Z)-2-carboxy-4-methylthiazol-5(2H)-ylidene]ethyl phosphate</name>
        <dbReference type="ChEBI" id="CHEBI:62899"/>
    </ligand>
</feature>
<comment type="function">
    <text evidence="1 10">Condenses 4-methyl-5-(beta-hydroxyethyl)thiazole monophosphate (THZ-P) and 2-methyl-4-amino-5-hydroxymethyl pyrimidine pyrophosphate (HMP-PP) to form thiamine monophosphate (TMP).</text>
</comment>
<comment type="caution">
    <text evidence="12">The sequence shown here is derived from an EMBL/GenBank/DDBJ whole genome shotgun (WGS) entry which is preliminary data.</text>
</comment>
<evidence type="ECO:0000313" key="13">
    <source>
        <dbReference type="Proteomes" id="UP001560293"/>
    </source>
</evidence>
<feature type="domain" description="Thiamine phosphate synthase/TenI" evidence="11">
    <location>
        <begin position="25"/>
        <end position="237"/>
    </location>
</feature>
<evidence type="ECO:0000256" key="4">
    <source>
        <dbReference type="ARBA" id="ARBA00022723"/>
    </source>
</evidence>